<feature type="compositionally biased region" description="Low complexity" evidence="1">
    <location>
        <begin position="50"/>
        <end position="71"/>
    </location>
</feature>
<comment type="caution">
    <text evidence="3">The sequence shown here is derived from an EMBL/GenBank/DDBJ whole genome shotgun (WGS) entry which is preliminary data.</text>
</comment>
<keyword evidence="2" id="KW-0732">Signal</keyword>
<accession>A0ABR8QFQ8</accession>
<dbReference type="EMBL" id="JACSQV010000011">
    <property type="protein sequence ID" value="MBD7919264.1"/>
    <property type="molecule type" value="Genomic_DNA"/>
</dbReference>
<gene>
    <name evidence="3" type="ORF">H9657_13385</name>
</gene>
<dbReference type="PROSITE" id="PS51257">
    <property type="entry name" value="PROKAR_LIPOPROTEIN"/>
    <property type="match status" value="1"/>
</dbReference>
<keyword evidence="4" id="KW-1185">Reference proteome</keyword>
<feature type="signal peptide" evidence="2">
    <location>
        <begin position="1"/>
        <end position="23"/>
    </location>
</feature>
<sequence length="207" mass="20250">MRTRPVARLVVGAVLVTSVVACTGPDGSEPRVAGTVDVATPSVTASPSQPDAGDGPAPDAGDEGAAPGDLPTAAPVELTEVADFGTGVTAEIQQVEAIQAEGRGPGELSGPALAFRIAVTNGSGAPVDVDAVTVNVADATGAPGAPLAGPPAEPLTGSVEPGASAVGTYVFLVPDDARDRVRLEVSYSTDASVVAFAGDPDAASRRS</sequence>
<proteinExistence type="predicted"/>
<evidence type="ECO:0000256" key="2">
    <source>
        <dbReference type="SAM" id="SignalP"/>
    </source>
</evidence>
<evidence type="ECO:0008006" key="5">
    <source>
        <dbReference type="Google" id="ProtNLM"/>
    </source>
</evidence>
<protein>
    <recommendedName>
        <fullName evidence="5">DUF4352 domain-containing protein</fullName>
    </recommendedName>
</protein>
<dbReference type="Proteomes" id="UP000604241">
    <property type="component" value="Unassembled WGS sequence"/>
</dbReference>
<organism evidence="3 4">
    <name type="scientific">Cellulomonas avistercoris</name>
    <dbReference type="NCBI Taxonomy" id="2762242"/>
    <lineage>
        <taxon>Bacteria</taxon>
        <taxon>Bacillati</taxon>
        <taxon>Actinomycetota</taxon>
        <taxon>Actinomycetes</taxon>
        <taxon>Micrococcales</taxon>
        <taxon>Cellulomonadaceae</taxon>
        <taxon>Cellulomonas</taxon>
    </lineage>
</organism>
<name>A0ABR8QFQ8_9CELL</name>
<feature type="region of interest" description="Disordered" evidence="1">
    <location>
        <begin position="23"/>
        <end position="71"/>
    </location>
</feature>
<reference evidence="3 4" key="1">
    <citation type="submission" date="2020-08" db="EMBL/GenBank/DDBJ databases">
        <title>A Genomic Blueprint of the Chicken Gut Microbiome.</title>
        <authorList>
            <person name="Gilroy R."/>
            <person name="Ravi A."/>
            <person name="Getino M."/>
            <person name="Pursley I."/>
            <person name="Horton D.L."/>
            <person name="Alikhan N.-F."/>
            <person name="Baker D."/>
            <person name="Gharbi K."/>
            <person name="Hall N."/>
            <person name="Watson M."/>
            <person name="Adriaenssens E.M."/>
            <person name="Foster-Nyarko E."/>
            <person name="Jarju S."/>
            <person name="Secka A."/>
            <person name="Antonio M."/>
            <person name="Oren A."/>
            <person name="Chaudhuri R."/>
            <person name="La Ragione R.M."/>
            <person name="Hildebrand F."/>
            <person name="Pallen M.J."/>
        </authorList>
    </citation>
    <scope>NUCLEOTIDE SEQUENCE [LARGE SCALE GENOMIC DNA]</scope>
    <source>
        <strain evidence="3 4">Sa3CUA2</strain>
    </source>
</reference>
<evidence type="ECO:0000313" key="4">
    <source>
        <dbReference type="Proteomes" id="UP000604241"/>
    </source>
</evidence>
<evidence type="ECO:0000256" key="1">
    <source>
        <dbReference type="SAM" id="MobiDB-lite"/>
    </source>
</evidence>
<dbReference type="RefSeq" id="WP_191783914.1">
    <property type="nucleotide sequence ID" value="NZ_JACSQV010000011.1"/>
</dbReference>
<evidence type="ECO:0000313" key="3">
    <source>
        <dbReference type="EMBL" id="MBD7919264.1"/>
    </source>
</evidence>
<feature type="chain" id="PRO_5046934701" description="DUF4352 domain-containing protein" evidence="2">
    <location>
        <begin position="24"/>
        <end position="207"/>
    </location>
</feature>